<dbReference type="EMBL" id="JXBB01000023">
    <property type="protein sequence ID" value="OAR04122.1"/>
    <property type="molecule type" value="Genomic_DNA"/>
</dbReference>
<feature type="binding site" evidence="3">
    <location>
        <position position="156"/>
    </location>
    <ligand>
        <name>a divalent metal cation</name>
        <dbReference type="ChEBI" id="CHEBI:60240"/>
        <label>2</label>
    </ligand>
</feature>
<dbReference type="PROSITE" id="PS01091">
    <property type="entry name" value="TATD_3"/>
    <property type="match status" value="1"/>
</dbReference>
<feature type="binding site" evidence="3">
    <location>
        <position position="206"/>
    </location>
    <ligand>
        <name>a divalent metal cation</name>
        <dbReference type="ChEBI" id="CHEBI:60240"/>
        <label>1</label>
    </ligand>
</feature>
<dbReference type="NCBIfam" id="TIGR00010">
    <property type="entry name" value="YchF/TatD family DNA exonuclease"/>
    <property type="match status" value="1"/>
</dbReference>
<feature type="binding site" evidence="3">
    <location>
        <position position="9"/>
    </location>
    <ligand>
        <name>a divalent metal cation</name>
        <dbReference type="ChEBI" id="CHEBI:60240"/>
        <label>1</label>
    </ligand>
</feature>
<evidence type="ECO:0000256" key="1">
    <source>
        <dbReference type="ARBA" id="ARBA00022723"/>
    </source>
</evidence>
<sequence>MSAPLVDTHAHLDDPAFDADRAEVLARAKAAGVRAIVNVGYNPERIRTTLALTEAEPIVYAAVGLHPTEAERLSPDVLAAIREAARHPKVVAIGEIGLDYHHQTASREAQVRAFRAQLDLARELGLPVIIHNRDAHDDVYALLREADAGAIGGVMHAFSGSEAHVEAAVALGFYLSLGGPVTFKNARALQALVPRIPLDRLVIETDAPYLAPHPYRGRRNESAHVRLVAEAVARLAGRSVEEIAHLSTDNAKRLFRLPSPDAPPDHGMG</sequence>
<dbReference type="InterPro" id="IPR018228">
    <property type="entry name" value="DNase_TatD-rel_CS"/>
</dbReference>
<dbReference type="AlphaFoldDB" id="A0A132N1B3"/>
<dbReference type="Proteomes" id="UP000243024">
    <property type="component" value="Unassembled WGS sequence"/>
</dbReference>
<dbReference type="GO" id="GO:0016788">
    <property type="term" value="F:hydrolase activity, acting on ester bonds"/>
    <property type="evidence" value="ECO:0007669"/>
    <property type="project" value="InterPro"/>
</dbReference>
<dbReference type="OrthoDB" id="9810005at2"/>
<dbReference type="Gene3D" id="3.20.20.140">
    <property type="entry name" value="Metal-dependent hydrolases"/>
    <property type="match status" value="1"/>
</dbReference>
<accession>A0A132N1B3</accession>
<keyword evidence="5" id="KW-1185">Reference proteome</keyword>
<dbReference type="GO" id="GO:0004536">
    <property type="term" value="F:DNA nuclease activity"/>
    <property type="evidence" value="ECO:0007669"/>
    <property type="project" value="InterPro"/>
</dbReference>
<dbReference type="STRING" id="1484.SA87_06555"/>
<dbReference type="SUPFAM" id="SSF51556">
    <property type="entry name" value="Metallo-dependent hydrolases"/>
    <property type="match status" value="1"/>
</dbReference>
<organism evidence="4 5">
    <name type="scientific">Hydrogenibacillus schlegelii</name>
    <name type="common">Bacillus schlegelii</name>
    <dbReference type="NCBI Taxonomy" id="1484"/>
    <lineage>
        <taxon>Bacteria</taxon>
        <taxon>Bacillati</taxon>
        <taxon>Bacillota</taxon>
        <taxon>Bacilli</taxon>
        <taxon>Bacillales</taxon>
        <taxon>Bacillales Family X. Incertae Sedis</taxon>
        <taxon>Hydrogenibacillus</taxon>
    </lineage>
</organism>
<feature type="binding site" evidence="3">
    <location>
        <position position="95"/>
    </location>
    <ligand>
        <name>a divalent metal cation</name>
        <dbReference type="ChEBI" id="CHEBI:60240"/>
        <label>1</label>
    </ligand>
</feature>
<dbReference type="CDD" id="cd01310">
    <property type="entry name" value="TatD_DNAse"/>
    <property type="match status" value="1"/>
</dbReference>
<feature type="binding site" evidence="3">
    <location>
        <position position="131"/>
    </location>
    <ligand>
        <name>a divalent metal cation</name>
        <dbReference type="ChEBI" id="CHEBI:60240"/>
        <label>2</label>
    </ligand>
</feature>
<comment type="caution">
    <text evidence="4">The sequence shown here is derived from an EMBL/GenBank/DDBJ whole genome shotgun (WGS) entry which is preliminary data.</text>
</comment>
<protein>
    <submittedName>
        <fullName evidence="4">Hydrolase TatD</fullName>
    </submittedName>
</protein>
<dbReference type="Pfam" id="PF01026">
    <property type="entry name" value="TatD_DNase"/>
    <property type="match status" value="1"/>
</dbReference>
<dbReference type="InterPro" id="IPR001130">
    <property type="entry name" value="TatD-like"/>
</dbReference>
<feature type="binding site" evidence="3">
    <location>
        <position position="11"/>
    </location>
    <ligand>
        <name>a divalent metal cation</name>
        <dbReference type="ChEBI" id="CHEBI:60240"/>
        <label>1</label>
    </ligand>
</feature>
<evidence type="ECO:0000313" key="5">
    <source>
        <dbReference type="Proteomes" id="UP000243024"/>
    </source>
</evidence>
<keyword evidence="1 3" id="KW-0479">Metal-binding</keyword>
<dbReference type="PROSITE" id="PS01137">
    <property type="entry name" value="TATD_1"/>
    <property type="match status" value="1"/>
</dbReference>
<dbReference type="FunFam" id="3.20.20.140:FF:000005">
    <property type="entry name" value="TatD family hydrolase"/>
    <property type="match status" value="1"/>
</dbReference>
<reference evidence="4 5" key="1">
    <citation type="submission" date="2015-09" db="EMBL/GenBank/DDBJ databases">
        <title>Draft genome sequence of Hydrogenibacillus schlegelii DSM 2000.</title>
        <authorList>
            <person name="Hemp J."/>
        </authorList>
    </citation>
    <scope>NUCLEOTIDE SEQUENCE [LARGE SCALE GENOMIC DNA]</scope>
    <source>
        <strain evidence="4 5">MA 48</strain>
    </source>
</reference>
<dbReference type="GO" id="GO:0005829">
    <property type="term" value="C:cytosol"/>
    <property type="evidence" value="ECO:0007669"/>
    <property type="project" value="TreeGrafter"/>
</dbReference>
<name>A0A132N1B3_HYDSH</name>
<dbReference type="PIRSF" id="PIRSF005902">
    <property type="entry name" value="DNase_TatD"/>
    <property type="match status" value="1"/>
</dbReference>
<evidence type="ECO:0000256" key="2">
    <source>
        <dbReference type="ARBA" id="ARBA00022801"/>
    </source>
</evidence>
<dbReference type="PANTHER" id="PTHR46124">
    <property type="entry name" value="D-AMINOACYL-TRNA DEACYLASE"/>
    <property type="match status" value="1"/>
</dbReference>
<dbReference type="PROSITE" id="PS01090">
    <property type="entry name" value="TATD_2"/>
    <property type="match status" value="1"/>
</dbReference>
<evidence type="ECO:0000256" key="3">
    <source>
        <dbReference type="PIRSR" id="PIRSR005902-1"/>
    </source>
</evidence>
<dbReference type="RefSeq" id="WP_066201291.1">
    <property type="nucleotide sequence ID" value="NZ_CBCSAS010000014.1"/>
</dbReference>
<keyword evidence="2 4" id="KW-0378">Hydrolase</keyword>
<dbReference type="InterPro" id="IPR032466">
    <property type="entry name" value="Metal_Hydrolase"/>
</dbReference>
<dbReference type="GO" id="GO:0046872">
    <property type="term" value="F:metal ion binding"/>
    <property type="evidence" value="ECO:0007669"/>
    <property type="project" value="UniProtKB-KW"/>
</dbReference>
<dbReference type="InterPro" id="IPR015991">
    <property type="entry name" value="TatD/YcfH-like"/>
</dbReference>
<evidence type="ECO:0000313" key="4">
    <source>
        <dbReference type="EMBL" id="OAR04122.1"/>
    </source>
</evidence>
<dbReference type="PANTHER" id="PTHR46124:SF2">
    <property type="entry name" value="D-AMINOACYL-TRNA DEACYLASE"/>
    <property type="match status" value="1"/>
</dbReference>
<gene>
    <name evidence="4" type="ORF">SA87_06555</name>
</gene>
<proteinExistence type="predicted"/>